<keyword evidence="13" id="KW-0511">Multifunctional enzyme</keyword>
<evidence type="ECO:0000256" key="16">
    <source>
        <dbReference type="PROSITE-ProRule" id="PRU00391"/>
    </source>
</evidence>
<proteinExistence type="inferred from homology"/>
<evidence type="ECO:0000256" key="12">
    <source>
        <dbReference type="ARBA" id="ARBA00023239"/>
    </source>
</evidence>
<organism evidence="19 20">
    <name type="scientific">Malacoplasma penetrans (strain HF-2)</name>
    <name type="common">Mycoplasma penetrans</name>
    <dbReference type="NCBI Taxonomy" id="272633"/>
    <lineage>
        <taxon>Bacteria</taxon>
        <taxon>Bacillati</taxon>
        <taxon>Mycoplasmatota</taxon>
        <taxon>Mycoplasmoidales</taxon>
        <taxon>Mycoplasmoidaceae</taxon>
        <taxon>Malacoplasma</taxon>
    </lineage>
</organism>
<dbReference type="InterPro" id="IPR010663">
    <property type="entry name" value="Znf_FPG/IleRS"/>
</dbReference>
<dbReference type="AlphaFoldDB" id="Q8EWK3"/>
<dbReference type="eggNOG" id="COG0266">
    <property type="taxonomic scope" value="Bacteria"/>
</dbReference>
<dbReference type="SMART" id="SM00898">
    <property type="entry name" value="Fapy_DNA_glyco"/>
    <property type="match status" value="1"/>
</dbReference>
<dbReference type="Proteomes" id="UP000002522">
    <property type="component" value="Chromosome"/>
</dbReference>
<dbReference type="NCBIfam" id="NF002211">
    <property type="entry name" value="PRK01103.1"/>
    <property type="match status" value="1"/>
</dbReference>
<dbReference type="SUPFAM" id="SSF57716">
    <property type="entry name" value="Glucocorticoid receptor-like (DNA-binding domain)"/>
    <property type="match status" value="1"/>
</dbReference>
<dbReference type="PANTHER" id="PTHR22993">
    <property type="entry name" value="FORMAMIDOPYRIMIDINE-DNA GLYCOSYLASE"/>
    <property type="match status" value="1"/>
</dbReference>
<dbReference type="Pfam" id="PF01149">
    <property type="entry name" value="Fapy_DNA_glyco"/>
    <property type="match status" value="1"/>
</dbReference>
<gene>
    <name evidence="19" type="ordered locus">MYPE2000</name>
</gene>
<keyword evidence="10" id="KW-0238">DNA-binding</keyword>
<evidence type="ECO:0000256" key="3">
    <source>
        <dbReference type="ARBA" id="ARBA00009409"/>
    </source>
</evidence>
<reference evidence="19 20" key="1">
    <citation type="journal article" date="2002" name="Nucleic Acids Res.">
        <title>The complete genomic sequence of Mycoplasma penetrans, an intracellular bacterial pathogen in humans.</title>
        <authorList>
            <person name="Sasaki Y."/>
            <person name="Ishikawa J."/>
            <person name="Yamashita A."/>
            <person name="Oshima K."/>
            <person name="Kenri T."/>
            <person name="Furuya K."/>
            <person name="Yoshino C."/>
            <person name="Horino A."/>
            <person name="Shiba T."/>
            <person name="Sasaki T."/>
            <person name="Hattori M."/>
        </authorList>
    </citation>
    <scope>NUCLEOTIDE SEQUENCE [LARGE SCALE GENOMIC DNA]</scope>
    <source>
        <strain evidence="19 20">HF-2</strain>
    </source>
</reference>
<evidence type="ECO:0000256" key="2">
    <source>
        <dbReference type="ARBA" id="ARBA00001947"/>
    </source>
</evidence>
<dbReference type="CDD" id="cd08966">
    <property type="entry name" value="EcFpg-like_N"/>
    <property type="match status" value="1"/>
</dbReference>
<evidence type="ECO:0000256" key="4">
    <source>
        <dbReference type="ARBA" id="ARBA00011245"/>
    </source>
</evidence>
<dbReference type="SUPFAM" id="SSF46946">
    <property type="entry name" value="S13-like H2TH domain"/>
    <property type="match status" value="1"/>
</dbReference>
<dbReference type="InParanoid" id="Q8EWK3"/>
<dbReference type="Gene3D" id="1.10.8.50">
    <property type="match status" value="1"/>
</dbReference>
<evidence type="ECO:0000256" key="7">
    <source>
        <dbReference type="ARBA" id="ARBA00022771"/>
    </source>
</evidence>
<dbReference type="InterPro" id="IPR035937">
    <property type="entry name" value="FPG_N"/>
</dbReference>
<dbReference type="Pfam" id="PF06831">
    <property type="entry name" value="H2TH"/>
    <property type="match status" value="1"/>
</dbReference>
<dbReference type="SUPFAM" id="SSF81624">
    <property type="entry name" value="N-terminal domain of MutM-like DNA repair proteins"/>
    <property type="match status" value="1"/>
</dbReference>
<dbReference type="InterPro" id="IPR010979">
    <property type="entry name" value="Ribosomal_uS13-like_H2TH"/>
</dbReference>
<name>Q8EWK3_MALP2</name>
<keyword evidence="14" id="KW-0326">Glycosidase</keyword>
<dbReference type="PROSITE" id="PS01242">
    <property type="entry name" value="ZF_FPG_1"/>
    <property type="match status" value="1"/>
</dbReference>
<comment type="cofactor">
    <cofactor evidence="2">
        <name>Zn(2+)</name>
        <dbReference type="ChEBI" id="CHEBI:29105"/>
    </cofactor>
</comment>
<evidence type="ECO:0000256" key="14">
    <source>
        <dbReference type="ARBA" id="ARBA00023295"/>
    </source>
</evidence>
<dbReference type="HOGENOM" id="CLU_038423_1_3_14"/>
<dbReference type="GO" id="GO:0006284">
    <property type="term" value="P:base-excision repair"/>
    <property type="evidence" value="ECO:0007669"/>
    <property type="project" value="InterPro"/>
</dbReference>
<dbReference type="InterPro" id="IPR000214">
    <property type="entry name" value="Znf_DNA_glyclase/AP_lyase"/>
</dbReference>
<keyword evidence="5" id="KW-0479">Metal-binding</keyword>
<evidence type="ECO:0000256" key="9">
    <source>
        <dbReference type="ARBA" id="ARBA00022833"/>
    </source>
</evidence>
<dbReference type="GO" id="GO:0034039">
    <property type="term" value="F:8-oxo-7,8-dihydroguanine DNA N-glycosylase activity"/>
    <property type="evidence" value="ECO:0007669"/>
    <property type="project" value="TreeGrafter"/>
</dbReference>
<evidence type="ECO:0000313" key="20">
    <source>
        <dbReference type="Proteomes" id="UP000002522"/>
    </source>
</evidence>
<evidence type="ECO:0000256" key="5">
    <source>
        <dbReference type="ARBA" id="ARBA00022723"/>
    </source>
</evidence>
<sequence>MPELPEVQSVIDSLKEQGCLNRTITNIESIMPKIFKNCSYEDFTHYIINEQIKDITRKGKYLIFHLTNDKVFVVHLRMEGKLFFEKTDSSYDKKHVLVKIEMDDYEIRYHDTRRFGTFTIYNENNYLDSKEIKKLGLDPLEEEFDWKYLKNNIKKSNRAIKTTLLDQENVSGIGNIYADEILFASSIHPETIANKLTDNDFKKIAENSRIILAKAVENKGTTIATYFFKKEQKGEFQKFLKVHTKKDFDCVNCKNKIVKIKVNGRGTYLCLKCQKKK</sequence>
<feature type="domain" description="FPG-type" evidence="17">
    <location>
        <begin position="241"/>
        <end position="275"/>
    </location>
</feature>
<dbReference type="SMART" id="SM01232">
    <property type="entry name" value="H2TH"/>
    <property type="match status" value="1"/>
</dbReference>
<dbReference type="PANTHER" id="PTHR22993:SF9">
    <property type="entry name" value="FORMAMIDOPYRIMIDINE-DNA GLYCOSYLASE"/>
    <property type="match status" value="1"/>
</dbReference>
<dbReference type="InterPro" id="IPR012319">
    <property type="entry name" value="FPG_cat"/>
</dbReference>
<evidence type="ECO:0000256" key="10">
    <source>
        <dbReference type="ARBA" id="ARBA00023125"/>
    </source>
</evidence>
<keyword evidence="6" id="KW-0227">DNA damage</keyword>
<dbReference type="InterPro" id="IPR015886">
    <property type="entry name" value="H2TH_FPG"/>
</dbReference>
<dbReference type="PROSITE" id="PS51066">
    <property type="entry name" value="ZF_FPG_2"/>
    <property type="match status" value="1"/>
</dbReference>
<dbReference type="RefSeq" id="WP_011077027.1">
    <property type="nucleotide sequence ID" value="NC_004432.1"/>
</dbReference>
<evidence type="ECO:0000256" key="13">
    <source>
        <dbReference type="ARBA" id="ARBA00023268"/>
    </source>
</evidence>
<keyword evidence="12" id="KW-0456">Lyase</keyword>
<keyword evidence="8" id="KW-0378">Hydrolase</keyword>
<dbReference type="EMBL" id="BA000026">
    <property type="protein sequence ID" value="BAC43991.1"/>
    <property type="molecule type" value="Genomic_DNA"/>
</dbReference>
<comment type="catalytic activity">
    <reaction evidence="15">
        <text>2'-deoxyribonucleotide-(2'-deoxyribose 5'-phosphate)-2'-deoxyribonucleotide-DNA = a 3'-end 2'-deoxyribonucleotide-(2,3-dehydro-2,3-deoxyribose 5'-phosphate)-DNA + a 5'-end 5'-phospho-2'-deoxyribonucleoside-DNA + H(+)</text>
        <dbReference type="Rhea" id="RHEA:66592"/>
        <dbReference type="Rhea" id="RHEA-COMP:13180"/>
        <dbReference type="Rhea" id="RHEA-COMP:16897"/>
        <dbReference type="Rhea" id="RHEA-COMP:17067"/>
        <dbReference type="ChEBI" id="CHEBI:15378"/>
        <dbReference type="ChEBI" id="CHEBI:136412"/>
        <dbReference type="ChEBI" id="CHEBI:157695"/>
        <dbReference type="ChEBI" id="CHEBI:167181"/>
        <dbReference type="EC" id="4.2.99.18"/>
    </reaction>
</comment>
<accession>Q8EWK3</accession>
<feature type="domain" description="Formamidopyrimidine-DNA glycosylase catalytic" evidence="18">
    <location>
        <begin position="2"/>
        <end position="116"/>
    </location>
</feature>
<dbReference type="GO" id="GO:0140078">
    <property type="term" value="F:class I DNA-(apurinic or apyrimidinic site) endonuclease activity"/>
    <property type="evidence" value="ECO:0007669"/>
    <property type="project" value="UniProtKB-EC"/>
</dbReference>
<dbReference type="InterPro" id="IPR020629">
    <property type="entry name" value="FPG_Glyclase"/>
</dbReference>
<dbReference type="Pfam" id="PF06827">
    <property type="entry name" value="zf-FPG_IleRS"/>
    <property type="match status" value="1"/>
</dbReference>
<evidence type="ECO:0000256" key="6">
    <source>
        <dbReference type="ARBA" id="ARBA00022763"/>
    </source>
</evidence>
<comment type="similarity">
    <text evidence="3">Belongs to the FPG family.</text>
</comment>
<dbReference type="KEGG" id="mpe:MYPE2000"/>
<evidence type="ECO:0000259" key="17">
    <source>
        <dbReference type="PROSITE" id="PS51066"/>
    </source>
</evidence>
<dbReference type="GO" id="GO:0003684">
    <property type="term" value="F:damaged DNA binding"/>
    <property type="evidence" value="ECO:0007669"/>
    <property type="project" value="InterPro"/>
</dbReference>
<evidence type="ECO:0000313" key="19">
    <source>
        <dbReference type="EMBL" id="BAC43991.1"/>
    </source>
</evidence>
<dbReference type="STRING" id="272633.gene:10731299"/>
<keyword evidence="20" id="KW-1185">Reference proteome</keyword>
<keyword evidence="9" id="KW-0862">Zinc</keyword>
<dbReference type="GO" id="GO:0003690">
    <property type="term" value="F:double-stranded DNA binding"/>
    <property type="evidence" value="ECO:0007669"/>
    <property type="project" value="UniProtKB-ARBA"/>
</dbReference>
<protein>
    <submittedName>
        <fullName evidence="19">Formamidopyrimidine-DNA glycosylase</fullName>
    </submittedName>
</protein>
<evidence type="ECO:0000256" key="8">
    <source>
        <dbReference type="ARBA" id="ARBA00022801"/>
    </source>
</evidence>
<comment type="subunit">
    <text evidence="4">Monomer.</text>
</comment>
<dbReference type="FunCoup" id="Q8EWK3">
    <property type="interactions" value="165"/>
</dbReference>
<keyword evidence="7 16" id="KW-0863">Zinc-finger</keyword>
<dbReference type="InterPro" id="IPR015887">
    <property type="entry name" value="DNA_glyclase_Znf_dom_DNA_BS"/>
</dbReference>
<dbReference type="GO" id="GO:0008270">
    <property type="term" value="F:zinc ion binding"/>
    <property type="evidence" value="ECO:0007669"/>
    <property type="project" value="UniProtKB-KW"/>
</dbReference>
<evidence type="ECO:0000256" key="15">
    <source>
        <dbReference type="ARBA" id="ARBA00044632"/>
    </source>
</evidence>
<dbReference type="Gene3D" id="3.20.190.10">
    <property type="entry name" value="MutM-like, N-terminal"/>
    <property type="match status" value="1"/>
</dbReference>
<evidence type="ECO:0000256" key="1">
    <source>
        <dbReference type="ARBA" id="ARBA00001668"/>
    </source>
</evidence>
<comment type="catalytic activity">
    <reaction evidence="1">
        <text>Hydrolysis of DNA containing ring-opened 7-methylguanine residues, releasing 2,6-diamino-4-hydroxy-5-(N-methyl)formamidopyrimidine.</text>
        <dbReference type="EC" id="3.2.2.23"/>
    </reaction>
</comment>
<keyword evidence="11" id="KW-0234">DNA repair</keyword>
<dbReference type="PROSITE" id="PS51068">
    <property type="entry name" value="FPG_CAT"/>
    <property type="match status" value="1"/>
</dbReference>
<evidence type="ECO:0000259" key="18">
    <source>
        <dbReference type="PROSITE" id="PS51068"/>
    </source>
</evidence>
<evidence type="ECO:0000256" key="11">
    <source>
        <dbReference type="ARBA" id="ARBA00023204"/>
    </source>
</evidence>
<dbReference type="NCBIfam" id="TIGR00577">
    <property type="entry name" value="fpg"/>
    <property type="match status" value="1"/>
</dbReference>
<dbReference type="FunFam" id="1.10.8.50:FF:000003">
    <property type="entry name" value="Formamidopyrimidine-DNA glycosylase"/>
    <property type="match status" value="1"/>
</dbReference>